<evidence type="ECO:0000256" key="4">
    <source>
        <dbReference type="ARBA" id="ARBA00022692"/>
    </source>
</evidence>
<keyword evidence="6 7" id="KW-0472">Membrane</keyword>
<dbReference type="InterPro" id="IPR003370">
    <property type="entry name" value="Chromate_transpt"/>
</dbReference>
<keyword evidence="4 7" id="KW-0812">Transmembrane</keyword>
<keyword evidence="5 7" id="KW-1133">Transmembrane helix</keyword>
<dbReference type="AlphaFoldDB" id="A0A7U6GEA5"/>
<organism evidence="8 9">
    <name type="scientific">Caldisericum exile (strain DSM 21853 / NBRC 104410 / AZM16c01)</name>
    <dbReference type="NCBI Taxonomy" id="511051"/>
    <lineage>
        <taxon>Bacteria</taxon>
        <taxon>Pseudomonadati</taxon>
        <taxon>Caldisericota/Cryosericota group</taxon>
        <taxon>Caldisericota</taxon>
        <taxon>Caldisericia</taxon>
        <taxon>Caldisericales</taxon>
        <taxon>Caldisericaceae</taxon>
        <taxon>Caldisericum</taxon>
    </lineage>
</organism>
<name>A0A7U6GEA5_CALEA</name>
<dbReference type="GO" id="GO:0015109">
    <property type="term" value="F:chromate transmembrane transporter activity"/>
    <property type="evidence" value="ECO:0007669"/>
    <property type="project" value="InterPro"/>
</dbReference>
<dbReference type="Proteomes" id="UP000004793">
    <property type="component" value="Chromosome"/>
</dbReference>
<comment type="subcellular location">
    <subcellularLocation>
        <location evidence="1">Cell membrane</location>
        <topology evidence="1">Multi-pass membrane protein</topology>
    </subcellularLocation>
</comment>
<proteinExistence type="inferred from homology"/>
<dbReference type="KEGG" id="cex:CSE_06590"/>
<evidence type="ECO:0000313" key="8">
    <source>
        <dbReference type="EMBL" id="BAL80785.1"/>
    </source>
</evidence>
<evidence type="ECO:0000256" key="5">
    <source>
        <dbReference type="ARBA" id="ARBA00022989"/>
    </source>
</evidence>
<dbReference type="EMBL" id="AP012051">
    <property type="protein sequence ID" value="BAL80785.1"/>
    <property type="molecule type" value="Genomic_DNA"/>
</dbReference>
<keyword evidence="3" id="KW-1003">Cell membrane</keyword>
<gene>
    <name evidence="8" type="ordered locus">CSE_06590</name>
</gene>
<feature type="transmembrane region" description="Helical" evidence="7">
    <location>
        <begin position="29"/>
        <end position="46"/>
    </location>
</feature>
<comment type="similarity">
    <text evidence="2">Belongs to the chromate ion transporter (CHR) (TC 2.A.51) family.</text>
</comment>
<evidence type="ECO:0000256" key="2">
    <source>
        <dbReference type="ARBA" id="ARBA00005262"/>
    </source>
</evidence>
<dbReference type="GO" id="GO:0005886">
    <property type="term" value="C:plasma membrane"/>
    <property type="evidence" value="ECO:0007669"/>
    <property type="project" value="UniProtKB-SubCell"/>
</dbReference>
<sequence length="66" mass="7590">MPSFIVILLVVKVSEKFKKNRIYKRFMKGVRPVIIALLVNAIYLIAQRGFSGYASYIMSVSVFLDF</sequence>
<reference evidence="8 9" key="1">
    <citation type="submission" date="2011-01" db="EMBL/GenBank/DDBJ databases">
        <title>Whole genome sequence of Caldisericum exile AZM16c01.</title>
        <authorList>
            <person name="Narita-Yamada S."/>
            <person name="Kawakoshi A."/>
            <person name="Nakamura S."/>
            <person name="Sasagawa M."/>
            <person name="Fukada J."/>
            <person name="Sekine M."/>
            <person name="Kato Y."/>
            <person name="Fukai R."/>
            <person name="Sasaki K."/>
            <person name="Hanamaki A."/>
            <person name="Narita H."/>
            <person name="Konno Y."/>
            <person name="Mori K."/>
            <person name="Yamazaki S."/>
            <person name="Suzuki K."/>
            <person name="Fujita N."/>
        </authorList>
    </citation>
    <scope>NUCLEOTIDE SEQUENCE [LARGE SCALE GENOMIC DNA]</scope>
    <source>
        <strain evidence="9">DSM 21853 / NBRC 104410 / AZM16c01</strain>
    </source>
</reference>
<evidence type="ECO:0000256" key="3">
    <source>
        <dbReference type="ARBA" id="ARBA00022475"/>
    </source>
</evidence>
<dbReference type="Pfam" id="PF02417">
    <property type="entry name" value="Chromate_transp"/>
    <property type="match status" value="1"/>
</dbReference>
<protein>
    <submittedName>
        <fullName evidence="8">Chromate transport protein</fullName>
    </submittedName>
</protein>
<evidence type="ECO:0000256" key="7">
    <source>
        <dbReference type="SAM" id="Phobius"/>
    </source>
</evidence>
<evidence type="ECO:0000256" key="1">
    <source>
        <dbReference type="ARBA" id="ARBA00004651"/>
    </source>
</evidence>
<evidence type="ECO:0000313" key="9">
    <source>
        <dbReference type="Proteomes" id="UP000004793"/>
    </source>
</evidence>
<evidence type="ECO:0000256" key="6">
    <source>
        <dbReference type="ARBA" id="ARBA00023136"/>
    </source>
</evidence>
<keyword evidence="9" id="KW-1185">Reference proteome</keyword>
<accession>A0A7U6GEA5</accession>